<dbReference type="EMBL" id="SMMG02000009">
    <property type="protein sequence ID" value="KAA3461929.1"/>
    <property type="molecule type" value="Genomic_DNA"/>
</dbReference>
<reference evidence="3" key="1">
    <citation type="journal article" date="2019" name="Plant Biotechnol. J.">
        <title>Genome sequencing of the Australian wild diploid species Gossypium australe highlights disease resistance and delayed gland morphogenesis.</title>
        <authorList>
            <person name="Cai Y."/>
            <person name="Cai X."/>
            <person name="Wang Q."/>
            <person name="Wang P."/>
            <person name="Zhang Y."/>
            <person name="Cai C."/>
            <person name="Xu Y."/>
            <person name="Wang K."/>
            <person name="Zhou Z."/>
            <person name="Wang C."/>
            <person name="Geng S."/>
            <person name="Li B."/>
            <person name="Dong Q."/>
            <person name="Hou Y."/>
            <person name="Wang H."/>
            <person name="Ai P."/>
            <person name="Liu Z."/>
            <person name="Yi F."/>
            <person name="Sun M."/>
            <person name="An G."/>
            <person name="Cheng J."/>
            <person name="Zhang Y."/>
            <person name="Shi Q."/>
            <person name="Xie Y."/>
            <person name="Shi X."/>
            <person name="Chang Y."/>
            <person name="Huang F."/>
            <person name="Chen Y."/>
            <person name="Hong S."/>
            <person name="Mi L."/>
            <person name="Sun Q."/>
            <person name="Zhang L."/>
            <person name="Zhou B."/>
            <person name="Peng R."/>
            <person name="Zhang X."/>
            <person name="Liu F."/>
        </authorList>
    </citation>
    <scope>NUCLEOTIDE SEQUENCE [LARGE SCALE GENOMIC DNA]</scope>
    <source>
        <strain evidence="3">cv. PA1801</strain>
    </source>
</reference>
<accession>A0A5B6UVY7</accession>
<dbReference type="OrthoDB" id="2272416at2759"/>
<feature type="region of interest" description="Disordered" evidence="1">
    <location>
        <begin position="43"/>
        <end position="130"/>
    </location>
</feature>
<dbReference type="AlphaFoldDB" id="A0A5B6UVY7"/>
<evidence type="ECO:0000313" key="3">
    <source>
        <dbReference type="Proteomes" id="UP000325315"/>
    </source>
</evidence>
<evidence type="ECO:0000256" key="1">
    <source>
        <dbReference type="SAM" id="MobiDB-lite"/>
    </source>
</evidence>
<comment type="caution">
    <text evidence="2">The sequence shown here is derived from an EMBL/GenBank/DDBJ whole genome shotgun (WGS) entry which is preliminary data.</text>
</comment>
<gene>
    <name evidence="2" type="ORF">EPI10_028462</name>
</gene>
<feature type="compositionally biased region" description="Basic and acidic residues" evidence="1">
    <location>
        <begin position="43"/>
        <end position="55"/>
    </location>
</feature>
<organism evidence="2 3">
    <name type="scientific">Gossypium australe</name>
    <dbReference type="NCBI Taxonomy" id="47621"/>
    <lineage>
        <taxon>Eukaryota</taxon>
        <taxon>Viridiplantae</taxon>
        <taxon>Streptophyta</taxon>
        <taxon>Embryophyta</taxon>
        <taxon>Tracheophyta</taxon>
        <taxon>Spermatophyta</taxon>
        <taxon>Magnoliopsida</taxon>
        <taxon>eudicotyledons</taxon>
        <taxon>Gunneridae</taxon>
        <taxon>Pentapetalae</taxon>
        <taxon>rosids</taxon>
        <taxon>malvids</taxon>
        <taxon>Malvales</taxon>
        <taxon>Malvaceae</taxon>
        <taxon>Malvoideae</taxon>
        <taxon>Gossypium</taxon>
    </lineage>
</organism>
<protein>
    <submittedName>
        <fullName evidence="2">Alcohol-forming fatty acyl-CoA reductase-like</fullName>
    </submittedName>
</protein>
<sequence length="130" mass="14614">MSESSSGSVSMLRSVFPPRLSCAKELKEFVVLFDRACKAGELSKEKRRAKIETRDSRKRPMSKSFQSQSKKSRDLYARSIVSAGYSNREREKQYSSSKAQTPSVASVGNSRSSRPESSKSLPVEFTEFMI</sequence>
<proteinExistence type="predicted"/>
<dbReference type="Proteomes" id="UP000325315">
    <property type="component" value="Unassembled WGS sequence"/>
</dbReference>
<keyword evidence="3" id="KW-1185">Reference proteome</keyword>
<feature type="compositionally biased region" description="Polar residues" evidence="1">
    <location>
        <begin position="94"/>
        <end position="104"/>
    </location>
</feature>
<name>A0A5B6UVY7_9ROSI</name>
<evidence type="ECO:0000313" key="2">
    <source>
        <dbReference type="EMBL" id="KAA3461929.1"/>
    </source>
</evidence>